<dbReference type="Pfam" id="PF09938">
    <property type="entry name" value="DUF2170"/>
    <property type="match status" value="1"/>
</dbReference>
<dbReference type="RefSeq" id="WP_073601990.1">
    <property type="nucleotide sequence ID" value="NZ_FQXZ01000004.1"/>
</dbReference>
<dbReference type="InterPro" id="IPR019231">
    <property type="entry name" value="DUF2170"/>
</dbReference>
<keyword evidence="1" id="KW-0175">Coiled coil</keyword>
<organism evidence="2 3">
    <name type="scientific">Vibrio aerogenes CECT 7868</name>
    <dbReference type="NCBI Taxonomy" id="1216006"/>
    <lineage>
        <taxon>Bacteria</taxon>
        <taxon>Pseudomonadati</taxon>
        <taxon>Pseudomonadota</taxon>
        <taxon>Gammaproteobacteria</taxon>
        <taxon>Vibrionales</taxon>
        <taxon>Vibrionaceae</taxon>
        <taxon>Vibrio</taxon>
    </lineage>
</organism>
<evidence type="ECO:0000256" key="1">
    <source>
        <dbReference type="SAM" id="Coils"/>
    </source>
</evidence>
<dbReference type="EMBL" id="FQXZ01000004">
    <property type="protein sequence ID" value="SHH67239.1"/>
    <property type="molecule type" value="Genomic_DNA"/>
</dbReference>
<name>A0A1M5UWB0_9VIBR</name>
<sequence length="135" mass="15018">MWNAKELAQSLNCEKFQAEAITESSLSVIVKQHAELPIAMVIQDQFMFAEAILARVADVHNPDLLNRKLLSVTKYLSLSSFAIEKIDGQPCYVILGESSSSSTLENVELELETLARNALEVAELIEDHNQENEGK</sequence>
<evidence type="ECO:0008006" key="4">
    <source>
        <dbReference type="Google" id="ProtNLM"/>
    </source>
</evidence>
<feature type="coiled-coil region" evidence="1">
    <location>
        <begin position="104"/>
        <end position="131"/>
    </location>
</feature>
<proteinExistence type="predicted"/>
<keyword evidence="3" id="KW-1185">Reference proteome</keyword>
<evidence type="ECO:0000313" key="3">
    <source>
        <dbReference type="Proteomes" id="UP000184608"/>
    </source>
</evidence>
<dbReference type="STRING" id="1216006.VA7868_00195"/>
<dbReference type="AlphaFoldDB" id="A0A1M5UWB0"/>
<dbReference type="Proteomes" id="UP000184608">
    <property type="component" value="Unassembled WGS sequence"/>
</dbReference>
<reference evidence="2 3" key="1">
    <citation type="submission" date="2016-11" db="EMBL/GenBank/DDBJ databases">
        <authorList>
            <person name="Jaros S."/>
            <person name="Januszkiewicz K."/>
            <person name="Wedrychowicz H."/>
        </authorList>
    </citation>
    <scope>NUCLEOTIDE SEQUENCE [LARGE SCALE GENOMIC DNA]</scope>
    <source>
        <strain evidence="2 3">CECT 7868</strain>
    </source>
</reference>
<accession>A0A1M5UWB0</accession>
<evidence type="ECO:0000313" key="2">
    <source>
        <dbReference type="EMBL" id="SHH67239.1"/>
    </source>
</evidence>
<gene>
    <name evidence="2" type="ORF">VA7868_00195</name>
</gene>
<protein>
    <recommendedName>
        <fullName evidence="4">DUF2170 domain-containing protein</fullName>
    </recommendedName>
</protein>